<dbReference type="GO" id="GO:0016705">
    <property type="term" value="F:oxidoreductase activity, acting on paired donors, with incorporation or reduction of molecular oxygen"/>
    <property type="evidence" value="ECO:0007669"/>
    <property type="project" value="InterPro"/>
</dbReference>
<dbReference type="SUPFAM" id="SSF48264">
    <property type="entry name" value="Cytochrome P450"/>
    <property type="match status" value="1"/>
</dbReference>
<dbReference type="Proteomes" id="UP000593566">
    <property type="component" value="Unassembled WGS sequence"/>
</dbReference>
<evidence type="ECO:0000313" key="2">
    <source>
        <dbReference type="EMBL" id="KAF6217454.1"/>
    </source>
</evidence>
<feature type="compositionally biased region" description="Basic and acidic residues" evidence="1">
    <location>
        <begin position="133"/>
        <end position="144"/>
    </location>
</feature>
<accession>A0A8H6C5S2</accession>
<evidence type="ECO:0000256" key="1">
    <source>
        <dbReference type="SAM" id="MobiDB-lite"/>
    </source>
</evidence>
<sequence length="144" mass="16133">MPGKTSIAIAQARLPLKETTGHTAKQSMVEIVKWYNWMSFDIIGDLAFGQSFDCLKMQSYHPWVEIIFGNLKGIAVMGACNRTAIVRHLLPYLIPKRLVQMKEDHRAATVQTVSRRMALDTDGPDFLAPNIKHNNEKKGGLNAP</sequence>
<name>A0A8H6C5S2_9LECA</name>
<dbReference type="RefSeq" id="XP_037146889.1">
    <property type="nucleotide sequence ID" value="XM_037297688.1"/>
</dbReference>
<proteinExistence type="predicted"/>
<dbReference type="InterPro" id="IPR036396">
    <property type="entry name" value="Cyt_P450_sf"/>
</dbReference>
<keyword evidence="3" id="KW-1185">Reference proteome</keyword>
<dbReference type="AlphaFoldDB" id="A0A8H6C5S2"/>
<organism evidence="2 3">
    <name type="scientific">Letharia lupina</name>
    <dbReference type="NCBI Taxonomy" id="560253"/>
    <lineage>
        <taxon>Eukaryota</taxon>
        <taxon>Fungi</taxon>
        <taxon>Dikarya</taxon>
        <taxon>Ascomycota</taxon>
        <taxon>Pezizomycotina</taxon>
        <taxon>Lecanoromycetes</taxon>
        <taxon>OSLEUM clade</taxon>
        <taxon>Lecanoromycetidae</taxon>
        <taxon>Lecanorales</taxon>
        <taxon>Lecanorineae</taxon>
        <taxon>Parmeliaceae</taxon>
        <taxon>Letharia</taxon>
    </lineage>
</organism>
<evidence type="ECO:0000313" key="3">
    <source>
        <dbReference type="Proteomes" id="UP000593566"/>
    </source>
</evidence>
<dbReference type="GO" id="GO:0020037">
    <property type="term" value="F:heme binding"/>
    <property type="evidence" value="ECO:0007669"/>
    <property type="project" value="InterPro"/>
</dbReference>
<dbReference type="GO" id="GO:0005506">
    <property type="term" value="F:iron ion binding"/>
    <property type="evidence" value="ECO:0007669"/>
    <property type="project" value="InterPro"/>
</dbReference>
<comment type="caution">
    <text evidence="2">The sequence shown here is derived from an EMBL/GenBank/DDBJ whole genome shotgun (WGS) entry which is preliminary data.</text>
</comment>
<dbReference type="GeneID" id="59335192"/>
<dbReference type="GO" id="GO:0004497">
    <property type="term" value="F:monooxygenase activity"/>
    <property type="evidence" value="ECO:0007669"/>
    <property type="project" value="InterPro"/>
</dbReference>
<feature type="region of interest" description="Disordered" evidence="1">
    <location>
        <begin position="124"/>
        <end position="144"/>
    </location>
</feature>
<gene>
    <name evidence="2" type="ORF">HO133_006792</name>
</gene>
<protein>
    <submittedName>
        <fullName evidence="2">Uncharacterized protein</fullName>
    </submittedName>
</protein>
<reference evidence="2 3" key="1">
    <citation type="journal article" date="2020" name="Genomics">
        <title>Complete, high-quality genomes from long-read metagenomic sequencing of two wolf lichen thalli reveals enigmatic genome architecture.</title>
        <authorList>
            <person name="McKenzie S.K."/>
            <person name="Walston R.F."/>
            <person name="Allen J.L."/>
        </authorList>
    </citation>
    <scope>NUCLEOTIDE SEQUENCE [LARGE SCALE GENOMIC DNA]</scope>
    <source>
        <strain evidence="2">WasteWater1</strain>
    </source>
</reference>
<dbReference type="Gene3D" id="1.10.630.10">
    <property type="entry name" value="Cytochrome P450"/>
    <property type="match status" value="1"/>
</dbReference>
<dbReference type="EMBL" id="JACCJB010000027">
    <property type="protein sequence ID" value="KAF6217454.1"/>
    <property type="molecule type" value="Genomic_DNA"/>
</dbReference>